<reference evidence="2 3" key="1">
    <citation type="submission" date="2019-07" db="EMBL/GenBank/DDBJ databases">
        <title>Whole genome shotgun sequence of Gluconobacter wancherniae NBRC 103581.</title>
        <authorList>
            <person name="Hosoyama A."/>
            <person name="Uohara A."/>
            <person name="Ohji S."/>
            <person name="Ichikawa N."/>
        </authorList>
    </citation>
    <scope>NUCLEOTIDE SEQUENCE [LARGE SCALE GENOMIC DNA]</scope>
    <source>
        <strain evidence="2 3">NBRC 103581</strain>
    </source>
</reference>
<sequence length="278" mass="31703">MTKQLISRIFQKRVLSLIQASSGSRSQFAAEIGIDRSALSQLLAEEAVRLPRADTLIRIAQRHNVSVDWLLGLTEAASAMSVRTTELADNPEYYNIPLLTRWHAEARGTKIRYVPYHLPDILRLPEVVAWELGPEHDDEAIAAIARSLDYSREPGTDMEICLSIQVVTGLVEGTFPWDGLPVSTRRAQLEHMIEHVEALYPSLRVFLFDGRRHHTVPYTIFGTQRMAIYAGSQYIVVNDQVTILQMQRHFDDLIRHSVKQSHDVACWLRQLVLTMENH</sequence>
<dbReference type="GO" id="GO:0003677">
    <property type="term" value="F:DNA binding"/>
    <property type="evidence" value="ECO:0007669"/>
    <property type="project" value="InterPro"/>
</dbReference>
<dbReference type="AlphaFoldDB" id="A0A511B5E9"/>
<feature type="domain" description="HTH cro/C1-type" evidence="1">
    <location>
        <begin position="24"/>
        <end position="70"/>
    </location>
</feature>
<dbReference type="Pfam" id="PF01381">
    <property type="entry name" value="HTH_3"/>
    <property type="match status" value="1"/>
</dbReference>
<evidence type="ECO:0000313" key="2">
    <source>
        <dbReference type="EMBL" id="GEK93007.1"/>
    </source>
</evidence>
<dbReference type="EMBL" id="BJUZ01000001">
    <property type="protein sequence ID" value="GEK93007.1"/>
    <property type="molecule type" value="Genomic_DNA"/>
</dbReference>
<gene>
    <name evidence="2" type="ORF">GWA01_07770</name>
</gene>
<comment type="caution">
    <text evidence="2">The sequence shown here is derived from an EMBL/GenBank/DDBJ whole genome shotgun (WGS) entry which is preliminary data.</text>
</comment>
<organism evidence="2 3">
    <name type="scientific">Gluconobacter wancherniae NBRC 103581</name>
    <dbReference type="NCBI Taxonomy" id="656744"/>
    <lineage>
        <taxon>Bacteria</taxon>
        <taxon>Pseudomonadati</taxon>
        <taxon>Pseudomonadota</taxon>
        <taxon>Alphaproteobacteria</taxon>
        <taxon>Acetobacterales</taxon>
        <taxon>Acetobacteraceae</taxon>
        <taxon>Gluconobacter</taxon>
    </lineage>
</organism>
<dbReference type="Gene3D" id="1.10.260.40">
    <property type="entry name" value="lambda repressor-like DNA-binding domains"/>
    <property type="match status" value="1"/>
</dbReference>
<keyword evidence="3" id="KW-1185">Reference proteome</keyword>
<proteinExistence type="predicted"/>
<dbReference type="PROSITE" id="PS50943">
    <property type="entry name" value="HTH_CROC1"/>
    <property type="match status" value="1"/>
</dbReference>
<accession>A0A511B5E9</accession>
<protein>
    <submittedName>
        <fullName evidence="2">XRE family transcriptional regulator</fullName>
    </submittedName>
</protein>
<dbReference type="SMART" id="SM00530">
    <property type="entry name" value="HTH_XRE"/>
    <property type="match status" value="1"/>
</dbReference>
<dbReference type="OrthoDB" id="8895516at2"/>
<dbReference type="Proteomes" id="UP000321230">
    <property type="component" value="Unassembled WGS sequence"/>
</dbReference>
<dbReference type="SUPFAM" id="SSF47413">
    <property type="entry name" value="lambda repressor-like DNA-binding domains"/>
    <property type="match status" value="1"/>
</dbReference>
<evidence type="ECO:0000259" key="1">
    <source>
        <dbReference type="PROSITE" id="PS50943"/>
    </source>
</evidence>
<dbReference type="CDD" id="cd00093">
    <property type="entry name" value="HTH_XRE"/>
    <property type="match status" value="1"/>
</dbReference>
<name>A0A511B5E9_9PROT</name>
<evidence type="ECO:0000313" key="3">
    <source>
        <dbReference type="Proteomes" id="UP000321230"/>
    </source>
</evidence>
<dbReference type="RefSeq" id="WP_146794197.1">
    <property type="nucleotide sequence ID" value="NZ_BARC01000004.1"/>
</dbReference>
<dbReference type="InterPro" id="IPR001387">
    <property type="entry name" value="Cro/C1-type_HTH"/>
</dbReference>
<dbReference type="InterPro" id="IPR010982">
    <property type="entry name" value="Lambda_DNA-bd_dom_sf"/>
</dbReference>